<protein>
    <recommendedName>
        <fullName evidence="3">DUF3575 domain-containing protein</fullName>
    </recommendedName>
</protein>
<organism evidence="1 2">
    <name type="scientific">Bacteroides xylanisolvens</name>
    <dbReference type="NCBI Taxonomy" id="371601"/>
    <lineage>
        <taxon>Bacteria</taxon>
        <taxon>Pseudomonadati</taxon>
        <taxon>Bacteroidota</taxon>
        <taxon>Bacteroidia</taxon>
        <taxon>Bacteroidales</taxon>
        <taxon>Bacteroidaceae</taxon>
        <taxon>Bacteroides</taxon>
    </lineage>
</organism>
<sequence length="424" mass="47890">MRGLIVSAFMLLGCIQAFGQESRKEVCIGFPVGNSTLDTAYGNNAARLSEVVSFLESVKKDSTLELVEVSFCGSASPEGGFAINRELAEKRRNSLERYVRERVSLPDGIISRPEGFIAWERLAELVEVSDMPHKEEAVDVLRNVPEFTYNNKGVLVDSRKKHLMELQYGRTWHYMHKHFFDQIRNASVILVTVRQKPVIEEKTVIKEEPVVPAPADTAAVVEKADTVVAVSPETSKPFYMALKTNMLYDVLAVPNIGVEFYLGKNWSISGNWMYGWWKKNSSHRYWRIYGGDLAVRYWLGKKAHEKPLTGHHIGIYGQAFTYDFEWGGKGYMGGEPGGTLWDKTNYAAGVEYGYSLPVANRLNIDFTLGVGYWGGKYYTYIPLDGHYVWQATKNRHWFGPTKAEISLVWLLGRGNSNNKKGGVK</sequence>
<evidence type="ECO:0008006" key="3">
    <source>
        <dbReference type="Google" id="ProtNLM"/>
    </source>
</evidence>
<accession>A0A1H3YK77</accession>
<proteinExistence type="predicted"/>
<dbReference type="InterPro" id="IPR021958">
    <property type="entry name" value="DUF3575"/>
</dbReference>
<dbReference type="RefSeq" id="WP_081354129.1">
    <property type="nucleotide sequence ID" value="NZ_FNRP01000002.1"/>
</dbReference>
<dbReference type="AlphaFoldDB" id="A0A1H3YK77"/>
<dbReference type="EMBL" id="FNRP01000002">
    <property type="protein sequence ID" value="SEA11893.1"/>
    <property type="molecule type" value="Genomic_DNA"/>
</dbReference>
<dbReference type="Pfam" id="PF12099">
    <property type="entry name" value="DUF3575"/>
    <property type="match status" value="1"/>
</dbReference>
<evidence type="ECO:0000313" key="1">
    <source>
        <dbReference type="EMBL" id="SEA11893.1"/>
    </source>
</evidence>
<evidence type="ECO:0000313" key="2">
    <source>
        <dbReference type="Proteomes" id="UP000183040"/>
    </source>
</evidence>
<name>A0A1H3YK77_9BACE</name>
<dbReference type="Proteomes" id="UP000183040">
    <property type="component" value="Unassembled WGS sequence"/>
</dbReference>
<reference evidence="1 2" key="1">
    <citation type="submission" date="2016-10" db="EMBL/GenBank/DDBJ databases">
        <authorList>
            <person name="de Groot N.N."/>
        </authorList>
    </citation>
    <scope>NUCLEOTIDE SEQUENCE [LARGE SCALE GENOMIC DNA]</scope>
    <source>
        <strain evidence="1 2">NLAE-zl-G339</strain>
    </source>
</reference>
<gene>
    <name evidence="1" type="ORF">SAMN04487924_102253</name>
</gene>